<comment type="caution">
    <text evidence="2">The sequence shown here is derived from an EMBL/GenBank/DDBJ whole genome shotgun (WGS) entry which is preliminary data.</text>
</comment>
<dbReference type="Pfam" id="PF14479">
    <property type="entry name" value="HeLo"/>
    <property type="match status" value="1"/>
</dbReference>
<dbReference type="EMBL" id="JAVHJO010000013">
    <property type="protein sequence ID" value="KAK6530418.1"/>
    <property type="molecule type" value="Genomic_DNA"/>
</dbReference>
<name>A0AAV9X0F2_9PEZI</name>
<proteinExistence type="predicted"/>
<protein>
    <recommendedName>
        <fullName evidence="1">Protein kinase domain-containing protein</fullName>
    </recommendedName>
</protein>
<dbReference type="PANTHER" id="PTHR37542">
    <property type="entry name" value="HELO DOMAIN-CONTAINING PROTEIN-RELATED"/>
    <property type="match status" value="1"/>
</dbReference>
<sequence length="583" mass="66787">MENSFRNIHSSVGVQGNIKNNGLIVFSFNSTSDAFRSLQLSRTLESASEQLDLELMLQETRFYAWGQAWGLENSRNEKKPFHDLPKVNDLALKLINAIKAALDSLLEISRQHSLLDDATSSPANSIPLTSEWTIEETTAFQAAIRHVEILINGLYELLPVDLLLYAKRTAGIRIVATNDIENLNRIRVSDKAEPENAFMARLRAFNLEEIGDEKQANSLPWNEENLHAKVKLARRDYAFETKSLGFYKSSNPPERDKMYSIDKTTNGKPVLIEWKSYKERRTNLERMVLEHRMQKLVQLLYRTANSKLPDELLTLNCLGYFDNSFNERFGIVFDLESCSGEPITLEQYIKRKGDIQLPSLEDRLGIGKVLIRCFMCLRATRWVHKSVRSSNILLLFKETQTPQGEESKFIVRLIGFQFAREEFLRENDLESFNVTSESDRMYQNPAYLESRIYEPLYDLYGLGILLMELGYWRMLESFWPPKLDKPTPIKFQKFLISQCKKGLGFMAGTAYQNIVISCLQGDFNLPESGTEANAFLDALRETLETGEEQGNHSSVPVSCHLTTHTLNNGIQFLDDFIRPQAGL</sequence>
<dbReference type="AlphaFoldDB" id="A0AAV9X0F2"/>
<keyword evidence="3" id="KW-1185">Reference proteome</keyword>
<accession>A0AAV9X0F2</accession>
<reference evidence="2 3" key="1">
    <citation type="submission" date="2019-10" db="EMBL/GenBank/DDBJ databases">
        <authorList>
            <person name="Palmer J.M."/>
        </authorList>
    </citation>
    <scope>NUCLEOTIDE SEQUENCE [LARGE SCALE GENOMIC DNA]</scope>
    <source>
        <strain evidence="2 3">TWF694</strain>
    </source>
</reference>
<organism evidence="2 3">
    <name type="scientific">Orbilia ellipsospora</name>
    <dbReference type="NCBI Taxonomy" id="2528407"/>
    <lineage>
        <taxon>Eukaryota</taxon>
        <taxon>Fungi</taxon>
        <taxon>Dikarya</taxon>
        <taxon>Ascomycota</taxon>
        <taxon>Pezizomycotina</taxon>
        <taxon>Orbiliomycetes</taxon>
        <taxon>Orbiliales</taxon>
        <taxon>Orbiliaceae</taxon>
        <taxon>Orbilia</taxon>
    </lineage>
</organism>
<evidence type="ECO:0000313" key="2">
    <source>
        <dbReference type="EMBL" id="KAK6530418.1"/>
    </source>
</evidence>
<dbReference type="InterPro" id="IPR000719">
    <property type="entry name" value="Prot_kinase_dom"/>
</dbReference>
<dbReference type="SUPFAM" id="SSF56112">
    <property type="entry name" value="Protein kinase-like (PK-like)"/>
    <property type="match status" value="1"/>
</dbReference>
<dbReference type="GO" id="GO:0005524">
    <property type="term" value="F:ATP binding"/>
    <property type="evidence" value="ECO:0007669"/>
    <property type="project" value="InterPro"/>
</dbReference>
<dbReference type="InterPro" id="IPR011009">
    <property type="entry name" value="Kinase-like_dom_sf"/>
</dbReference>
<dbReference type="GO" id="GO:0004672">
    <property type="term" value="F:protein kinase activity"/>
    <property type="evidence" value="ECO:0007669"/>
    <property type="project" value="InterPro"/>
</dbReference>
<dbReference type="PANTHER" id="PTHR37542:SF3">
    <property type="entry name" value="PRION-INHIBITION AND PROPAGATION HELO DOMAIN-CONTAINING PROTEIN"/>
    <property type="match status" value="1"/>
</dbReference>
<dbReference type="Gene3D" id="1.10.510.10">
    <property type="entry name" value="Transferase(Phosphotransferase) domain 1"/>
    <property type="match status" value="1"/>
</dbReference>
<evidence type="ECO:0000259" key="1">
    <source>
        <dbReference type="PROSITE" id="PS50011"/>
    </source>
</evidence>
<dbReference type="Proteomes" id="UP001365542">
    <property type="component" value="Unassembled WGS sequence"/>
</dbReference>
<gene>
    <name evidence="2" type="ORF">TWF694_003772</name>
</gene>
<dbReference type="InterPro" id="IPR029498">
    <property type="entry name" value="HeLo_dom"/>
</dbReference>
<feature type="domain" description="Protein kinase" evidence="1">
    <location>
        <begin position="199"/>
        <end position="536"/>
    </location>
</feature>
<dbReference type="InterPro" id="IPR038305">
    <property type="entry name" value="HeLo_sf"/>
</dbReference>
<dbReference type="PROSITE" id="PS50011">
    <property type="entry name" value="PROTEIN_KINASE_DOM"/>
    <property type="match status" value="1"/>
</dbReference>
<evidence type="ECO:0000313" key="3">
    <source>
        <dbReference type="Proteomes" id="UP001365542"/>
    </source>
</evidence>
<dbReference type="Gene3D" id="1.20.120.1020">
    <property type="entry name" value="Prion-inhibition and propagation, HeLo domain"/>
    <property type="match status" value="1"/>
</dbReference>